<evidence type="ECO:0000313" key="5">
    <source>
        <dbReference type="Proteomes" id="UP000183371"/>
    </source>
</evidence>
<feature type="compositionally biased region" description="Low complexity" evidence="1">
    <location>
        <begin position="206"/>
        <end position="218"/>
    </location>
</feature>
<organism evidence="4 5">
    <name type="scientific">Pseudovibrio denitrificans</name>
    <dbReference type="NCBI Taxonomy" id="258256"/>
    <lineage>
        <taxon>Bacteria</taxon>
        <taxon>Pseudomonadati</taxon>
        <taxon>Pseudomonadota</taxon>
        <taxon>Alphaproteobacteria</taxon>
        <taxon>Hyphomicrobiales</taxon>
        <taxon>Stappiaceae</taxon>
        <taxon>Pseudovibrio</taxon>
    </lineage>
</organism>
<dbReference type="Pfam" id="PF05838">
    <property type="entry name" value="Glyco_hydro_108"/>
    <property type="match status" value="1"/>
</dbReference>
<keyword evidence="2" id="KW-1133">Transmembrane helix</keyword>
<evidence type="ECO:0000256" key="2">
    <source>
        <dbReference type="SAM" id="Phobius"/>
    </source>
</evidence>
<feature type="compositionally biased region" description="Basic and acidic residues" evidence="1">
    <location>
        <begin position="195"/>
        <end position="205"/>
    </location>
</feature>
<evidence type="ECO:0000313" key="4">
    <source>
        <dbReference type="EMBL" id="SFT67239.1"/>
    </source>
</evidence>
<dbReference type="InterPro" id="IPR008565">
    <property type="entry name" value="TtsA-like_GH18_dom"/>
</dbReference>
<gene>
    <name evidence="4" type="ORF">SAMN05444141_102678</name>
</gene>
<protein>
    <submittedName>
        <fullName evidence="4">Lysozyme family protein</fullName>
    </submittedName>
</protein>
<evidence type="ECO:0000259" key="3">
    <source>
        <dbReference type="Pfam" id="PF05838"/>
    </source>
</evidence>
<dbReference type="EMBL" id="FPBD01000002">
    <property type="protein sequence ID" value="SFT67239.1"/>
    <property type="molecule type" value="Genomic_DNA"/>
</dbReference>
<feature type="transmembrane region" description="Helical" evidence="2">
    <location>
        <begin position="232"/>
        <end position="249"/>
    </location>
</feature>
<reference evidence="5" key="1">
    <citation type="submission" date="2016-10" db="EMBL/GenBank/DDBJ databases">
        <authorList>
            <person name="Varghese N."/>
            <person name="Submissions S."/>
        </authorList>
    </citation>
    <scope>NUCLEOTIDE SEQUENCE [LARGE SCALE GENOMIC DNA]</scope>
    <source>
        <strain evidence="5">DSM 17465</strain>
    </source>
</reference>
<accession>A0A1I6ZX31</accession>
<dbReference type="CDD" id="cd13926">
    <property type="entry name" value="N-acetylmuramidase_GH108"/>
    <property type="match status" value="1"/>
</dbReference>
<feature type="domain" description="TtsA-like Glycoside hydrolase family 108" evidence="3">
    <location>
        <begin position="13"/>
        <end position="95"/>
    </location>
</feature>
<keyword evidence="5" id="KW-1185">Reference proteome</keyword>
<sequence length="272" mass="30263">MAQANFKNCYPKLRRHEGGFVNHPDDPGGATNKGITQATYDWWLKLAGLPRRSVRHITDAEVAEIYREQYWNKCRADDLPWGIDYATFDGAVNSGPKRGVKWLQKAIGAGVDGVAGNETVDKARRSVERTAVIRRMCAYRLGFLQRLRTFSTFGRGWTRRVAEVEVDATQMALENLGYQPEDQSKKLSATADAANQEKKRQDKAAKATGSAGAASGVSADQLDPSFALQPELLWLVAGVLVCGALFYLYKRHVSGERLEAYRRKLHSIAETL</sequence>
<dbReference type="SUPFAM" id="SSF53955">
    <property type="entry name" value="Lysozyme-like"/>
    <property type="match status" value="1"/>
</dbReference>
<keyword evidence="2" id="KW-0812">Transmembrane</keyword>
<dbReference type="InterPro" id="IPR023346">
    <property type="entry name" value="Lysozyme-like_dom_sf"/>
</dbReference>
<feature type="region of interest" description="Disordered" evidence="1">
    <location>
        <begin position="183"/>
        <end position="218"/>
    </location>
</feature>
<dbReference type="Gene3D" id="1.20.141.10">
    <property type="entry name" value="Chitosanase, subunit A, domain 1"/>
    <property type="match status" value="1"/>
</dbReference>
<keyword evidence="2" id="KW-0472">Membrane</keyword>
<proteinExistence type="predicted"/>
<dbReference type="AlphaFoldDB" id="A0A1I6ZX31"/>
<name>A0A1I6ZX31_9HYPH</name>
<dbReference type="RefSeq" id="WP_054782873.1">
    <property type="nucleotide sequence ID" value="NZ_FPBD01000002.1"/>
</dbReference>
<dbReference type="Proteomes" id="UP000183371">
    <property type="component" value="Unassembled WGS sequence"/>
</dbReference>
<evidence type="ECO:0000256" key="1">
    <source>
        <dbReference type="SAM" id="MobiDB-lite"/>
    </source>
</evidence>